<dbReference type="Pfam" id="PF00480">
    <property type="entry name" value="ROK"/>
    <property type="match status" value="1"/>
</dbReference>
<dbReference type="RefSeq" id="WP_106585053.1">
    <property type="nucleotide sequence ID" value="NZ_PYGA01000016.1"/>
</dbReference>
<dbReference type="InterPro" id="IPR000600">
    <property type="entry name" value="ROK"/>
</dbReference>
<protein>
    <submittedName>
        <fullName evidence="2">Glucokinase</fullName>
    </submittedName>
</protein>
<sequence>MDSRRRTALRLVTAPATADPTPAIGAVDLLPGRIRAALLDMGGAFLRRSEVPYPAASVAPREFAALLGRAVRECFGARRPCGIGIAAAGLVDPATGVILEVNDVPGLRGYPVAEVLTGLTGLPVHIEHRARVQVMGDRWFGPGRGRASFASVATGEVLGVGILYEGRVLAPPGGRSGAHMTVAASGRACTCGARGCWKTVATDGWLRERAAALGLPPGTGVGALAAAAGRGGAAAALLDEYAANLALGLANVQQLCAPGLFVLHGGARGGGERLRAGIESRLRDAASGTGAPAPEVRFSEETGDDAALLGGAGLVLSEA</sequence>
<evidence type="ECO:0000313" key="2">
    <source>
        <dbReference type="EMBL" id="PSK93804.1"/>
    </source>
</evidence>
<accession>A0A2P8D9A3</accession>
<evidence type="ECO:0000256" key="1">
    <source>
        <dbReference type="ARBA" id="ARBA00006479"/>
    </source>
</evidence>
<dbReference type="InterPro" id="IPR043129">
    <property type="entry name" value="ATPase_NBD"/>
</dbReference>
<reference evidence="2 3" key="1">
    <citation type="submission" date="2018-03" db="EMBL/GenBank/DDBJ databases">
        <title>Genomic Encyclopedia of Archaeal and Bacterial Type Strains, Phase II (KMG-II): from individual species to whole genera.</title>
        <authorList>
            <person name="Goeker M."/>
        </authorList>
    </citation>
    <scope>NUCLEOTIDE SEQUENCE [LARGE SCALE GENOMIC DNA]</scope>
    <source>
        <strain evidence="2 3">DSM 45312</strain>
    </source>
</reference>
<dbReference type="PANTHER" id="PTHR18964">
    <property type="entry name" value="ROK (REPRESSOR, ORF, KINASE) FAMILY"/>
    <property type="match status" value="1"/>
</dbReference>
<proteinExistence type="inferred from homology"/>
<dbReference type="Gene3D" id="3.30.420.40">
    <property type="match status" value="2"/>
</dbReference>
<keyword evidence="3" id="KW-1185">Reference proteome</keyword>
<dbReference type="PANTHER" id="PTHR18964:SF169">
    <property type="entry name" value="N-ACETYLMANNOSAMINE KINASE"/>
    <property type="match status" value="1"/>
</dbReference>
<dbReference type="AlphaFoldDB" id="A0A2P8D9A3"/>
<name>A0A2P8D9A3_9ACTN</name>
<keyword evidence="2" id="KW-0418">Kinase</keyword>
<dbReference type="Proteomes" id="UP000240542">
    <property type="component" value="Unassembled WGS sequence"/>
</dbReference>
<gene>
    <name evidence="2" type="ORF">CLV63_116211</name>
</gene>
<comment type="similarity">
    <text evidence="1">Belongs to the ROK (NagC/XylR) family.</text>
</comment>
<dbReference type="EMBL" id="PYGA01000016">
    <property type="protein sequence ID" value="PSK93804.1"/>
    <property type="molecule type" value="Genomic_DNA"/>
</dbReference>
<dbReference type="GO" id="GO:0016301">
    <property type="term" value="F:kinase activity"/>
    <property type="evidence" value="ECO:0007669"/>
    <property type="project" value="UniProtKB-KW"/>
</dbReference>
<comment type="caution">
    <text evidence="2">The sequence shown here is derived from an EMBL/GenBank/DDBJ whole genome shotgun (WGS) entry which is preliminary data.</text>
</comment>
<dbReference type="OrthoDB" id="8772678at2"/>
<dbReference type="SUPFAM" id="SSF53067">
    <property type="entry name" value="Actin-like ATPase domain"/>
    <property type="match status" value="1"/>
</dbReference>
<evidence type="ECO:0000313" key="3">
    <source>
        <dbReference type="Proteomes" id="UP000240542"/>
    </source>
</evidence>
<keyword evidence="2" id="KW-0808">Transferase</keyword>
<organism evidence="2 3">
    <name type="scientific">Murinocardiopsis flavida</name>
    <dbReference type="NCBI Taxonomy" id="645275"/>
    <lineage>
        <taxon>Bacteria</taxon>
        <taxon>Bacillati</taxon>
        <taxon>Actinomycetota</taxon>
        <taxon>Actinomycetes</taxon>
        <taxon>Streptosporangiales</taxon>
        <taxon>Nocardiopsidaceae</taxon>
        <taxon>Murinocardiopsis</taxon>
    </lineage>
</organism>